<accession>A0A812Y9Q8</accession>
<dbReference type="EMBL" id="CAJNJA010040481">
    <property type="protein sequence ID" value="CAE7766439.1"/>
    <property type="molecule type" value="Genomic_DNA"/>
</dbReference>
<keyword evidence="1" id="KW-0175">Coiled coil</keyword>
<evidence type="ECO:0000313" key="3">
    <source>
        <dbReference type="EMBL" id="CAE7766439.1"/>
    </source>
</evidence>
<protein>
    <submittedName>
        <fullName evidence="3">Uncharacterized protein</fullName>
    </submittedName>
</protein>
<feature type="region of interest" description="Disordered" evidence="2">
    <location>
        <begin position="219"/>
        <end position="252"/>
    </location>
</feature>
<evidence type="ECO:0000313" key="4">
    <source>
        <dbReference type="Proteomes" id="UP000601435"/>
    </source>
</evidence>
<evidence type="ECO:0000256" key="1">
    <source>
        <dbReference type="SAM" id="Coils"/>
    </source>
</evidence>
<feature type="coiled-coil region" evidence="1">
    <location>
        <begin position="62"/>
        <end position="112"/>
    </location>
</feature>
<feature type="compositionally biased region" description="Basic and acidic residues" evidence="2">
    <location>
        <begin position="219"/>
        <end position="239"/>
    </location>
</feature>
<proteinExistence type="predicted"/>
<name>A0A812Y9Q8_9DINO</name>
<dbReference type="AlphaFoldDB" id="A0A812Y9Q8"/>
<evidence type="ECO:0000256" key="2">
    <source>
        <dbReference type="SAM" id="MobiDB-lite"/>
    </source>
</evidence>
<organism evidence="3 4">
    <name type="scientific">Symbiodinium necroappetens</name>
    <dbReference type="NCBI Taxonomy" id="1628268"/>
    <lineage>
        <taxon>Eukaryota</taxon>
        <taxon>Sar</taxon>
        <taxon>Alveolata</taxon>
        <taxon>Dinophyceae</taxon>
        <taxon>Suessiales</taxon>
        <taxon>Symbiodiniaceae</taxon>
        <taxon>Symbiodinium</taxon>
    </lineage>
</organism>
<feature type="coiled-coil region" evidence="1">
    <location>
        <begin position="1"/>
        <end position="28"/>
    </location>
</feature>
<dbReference type="Proteomes" id="UP000601435">
    <property type="component" value="Unassembled WGS sequence"/>
</dbReference>
<sequence length="252" mass="27343">MDSVAKAIKEAKTAVDEAQGEEEEALKTAGRAAALAKVAISMKLLEVKRFTAEAGIQAQRSLQEHQQSLQGSLAEIEVLKKQAAEQKEVSKRKEANRKVAEAEALAEKADQTSAPIFDDEKLATMSALDIRQAGDVNQKAYKETIDAVNQAQRMITMLQIEAKNKENAAELAAEYAKLQARLRQAEANVSHCASLPEPVQKQLVLKGFIDEVESKVKAAEGKVETAEQLGKEAEEKPLPEQEEPAVPQAGGM</sequence>
<dbReference type="OrthoDB" id="10411116at2759"/>
<comment type="caution">
    <text evidence="3">The sequence shown here is derived from an EMBL/GenBank/DDBJ whole genome shotgun (WGS) entry which is preliminary data.</text>
</comment>
<reference evidence="3" key="1">
    <citation type="submission" date="2021-02" db="EMBL/GenBank/DDBJ databases">
        <authorList>
            <person name="Dougan E. K."/>
            <person name="Rhodes N."/>
            <person name="Thang M."/>
            <person name="Chan C."/>
        </authorList>
    </citation>
    <scope>NUCLEOTIDE SEQUENCE</scope>
</reference>
<keyword evidence="4" id="KW-1185">Reference proteome</keyword>
<gene>
    <name evidence="3" type="ORF">SNEC2469_LOCUS22357</name>
</gene>